<keyword evidence="1" id="KW-0472">Membrane</keyword>
<proteinExistence type="predicted"/>
<protein>
    <submittedName>
        <fullName evidence="2">Uncharacterized protein</fullName>
    </submittedName>
</protein>
<evidence type="ECO:0000256" key="1">
    <source>
        <dbReference type="SAM" id="Phobius"/>
    </source>
</evidence>
<keyword evidence="1" id="KW-1133">Transmembrane helix</keyword>
<dbReference type="EMBL" id="DVFZ01000008">
    <property type="protein sequence ID" value="HIQ81571.1"/>
    <property type="molecule type" value="Genomic_DNA"/>
</dbReference>
<reference evidence="2" key="1">
    <citation type="submission" date="2020-10" db="EMBL/GenBank/DDBJ databases">
        <authorList>
            <person name="Gilroy R."/>
        </authorList>
    </citation>
    <scope>NUCLEOTIDE SEQUENCE</scope>
    <source>
        <strain evidence="2">ChiSjej6B24-2974</strain>
    </source>
</reference>
<evidence type="ECO:0000313" key="3">
    <source>
        <dbReference type="Proteomes" id="UP000824260"/>
    </source>
</evidence>
<feature type="transmembrane region" description="Helical" evidence="1">
    <location>
        <begin position="6"/>
        <end position="26"/>
    </location>
</feature>
<comment type="caution">
    <text evidence="2">The sequence shown here is derived from an EMBL/GenBank/DDBJ whole genome shotgun (WGS) entry which is preliminary data.</text>
</comment>
<sequence length="65" mass="7211">MKKVIIGIVLVGIIGVILGTLCIFTCNTCGKLRFDKFNSYVMRGVEGNMCQDCRNELSSFSGFLR</sequence>
<reference evidence="2" key="2">
    <citation type="journal article" date="2021" name="PeerJ">
        <title>Extensive microbial diversity within the chicken gut microbiome revealed by metagenomics and culture.</title>
        <authorList>
            <person name="Gilroy R."/>
            <person name="Ravi A."/>
            <person name="Getino M."/>
            <person name="Pursley I."/>
            <person name="Horton D.L."/>
            <person name="Alikhan N.F."/>
            <person name="Baker D."/>
            <person name="Gharbi K."/>
            <person name="Hall N."/>
            <person name="Watson M."/>
            <person name="Adriaenssens E.M."/>
            <person name="Foster-Nyarko E."/>
            <person name="Jarju S."/>
            <person name="Secka A."/>
            <person name="Antonio M."/>
            <person name="Oren A."/>
            <person name="Chaudhuri R.R."/>
            <person name="La Ragione R."/>
            <person name="Hildebrand F."/>
            <person name="Pallen M.J."/>
        </authorList>
    </citation>
    <scope>NUCLEOTIDE SEQUENCE</scope>
    <source>
        <strain evidence="2">ChiSjej6B24-2974</strain>
    </source>
</reference>
<dbReference type="Proteomes" id="UP000824260">
    <property type="component" value="Unassembled WGS sequence"/>
</dbReference>
<name>A0A9D0ZLE0_9FIRM</name>
<keyword evidence="1" id="KW-0812">Transmembrane</keyword>
<accession>A0A9D0ZLE0</accession>
<evidence type="ECO:0000313" key="2">
    <source>
        <dbReference type="EMBL" id="HIQ81571.1"/>
    </source>
</evidence>
<organism evidence="2 3">
    <name type="scientific">Candidatus Pullichristensenella stercorigallinarum</name>
    <dbReference type="NCBI Taxonomy" id="2840909"/>
    <lineage>
        <taxon>Bacteria</taxon>
        <taxon>Bacillati</taxon>
        <taxon>Bacillota</taxon>
        <taxon>Clostridia</taxon>
        <taxon>Candidatus Pullichristensenella</taxon>
    </lineage>
</organism>
<gene>
    <name evidence="2" type="ORF">IAA52_00530</name>
</gene>
<dbReference type="AlphaFoldDB" id="A0A9D0ZLE0"/>